<keyword evidence="7" id="KW-0805">Transcription regulation</keyword>
<evidence type="ECO:0000256" key="3">
    <source>
        <dbReference type="ARBA" id="ARBA00012111"/>
    </source>
</evidence>
<sequence length="327" mass="36128">MRFLISAAPFLKRSRLAECRYGSWPPADSSYASTFFAQNFFDFAWLRSTSPIVICEKDASVQLSEHFVLIAELAFQIAIVDWDVHHGNGTQMMFEAESNVLYLSLHRYDDGSFFPGTGAVSEVGKGAGSGFTVNIAWSGETMGDAEYLAAWRSVVMHVLKQFEPDIVLVSAGFDGARGHCSALGGYHLSTEMFAYMTEKLTELCSRLVLVLEGGYELEVCNKAAEKCLRVLAEKAHFDLPEESVKAIPNRSARETLRKVVSVHEKYWSNLSDDGIAMSHEVWEKLHMKMEEDCSDESFCVVDVVNTNSPKQEALTDAGGGGAKSSVE</sequence>
<evidence type="ECO:0000256" key="7">
    <source>
        <dbReference type="ARBA" id="ARBA00023015"/>
    </source>
</evidence>
<evidence type="ECO:0000313" key="12">
    <source>
        <dbReference type="EMBL" id="VDP44465.1"/>
    </source>
</evidence>
<dbReference type="AlphaFoldDB" id="A0A183J7Y0"/>
<proteinExistence type="inferred from homology"/>
<comment type="similarity">
    <text evidence="2">Belongs to the histone deacetylase family. HD type 2 subfamily.</text>
</comment>
<evidence type="ECO:0000259" key="11">
    <source>
        <dbReference type="Pfam" id="PF00850"/>
    </source>
</evidence>
<dbReference type="EMBL" id="UZAM01016719">
    <property type="protein sequence ID" value="VDP44465.1"/>
    <property type="molecule type" value="Genomic_DNA"/>
</dbReference>
<dbReference type="PANTHER" id="PTHR10625">
    <property type="entry name" value="HISTONE DEACETYLASE HDAC1-RELATED"/>
    <property type="match status" value="1"/>
</dbReference>
<dbReference type="WBParaSite" id="SBAD_0001237801-mRNA-1">
    <property type="protein sequence ID" value="SBAD_0001237801-mRNA-1"/>
    <property type="gene ID" value="SBAD_0001237801"/>
</dbReference>
<evidence type="ECO:0000256" key="4">
    <source>
        <dbReference type="ARBA" id="ARBA00022491"/>
    </source>
</evidence>
<dbReference type="GO" id="GO:0000118">
    <property type="term" value="C:histone deacetylase complex"/>
    <property type="evidence" value="ECO:0007669"/>
    <property type="project" value="TreeGrafter"/>
</dbReference>
<protein>
    <recommendedName>
        <fullName evidence="3">histone deacetylase</fullName>
        <ecNumber evidence="3">3.5.1.98</ecNumber>
    </recommendedName>
</protein>
<evidence type="ECO:0000256" key="8">
    <source>
        <dbReference type="ARBA" id="ARBA00023163"/>
    </source>
</evidence>
<evidence type="ECO:0000256" key="1">
    <source>
        <dbReference type="ARBA" id="ARBA00004123"/>
    </source>
</evidence>
<dbReference type="InterPro" id="IPR000286">
    <property type="entry name" value="HDACs"/>
</dbReference>
<dbReference type="GO" id="GO:0040029">
    <property type="term" value="P:epigenetic regulation of gene expression"/>
    <property type="evidence" value="ECO:0007669"/>
    <property type="project" value="TreeGrafter"/>
</dbReference>
<evidence type="ECO:0000313" key="14">
    <source>
        <dbReference type="WBParaSite" id="SBAD_0001237801-mRNA-1"/>
    </source>
</evidence>
<evidence type="ECO:0000256" key="5">
    <source>
        <dbReference type="ARBA" id="ARBA00022801"/>
    </source>
</evidence>
<comment type="subcellular location">
    <subcellularLocation>
        <location evidence="1">Nucleus</location>
    </subcellularLocation>
</comment>
<gene>
    <name evidence="12" type="ORF">SBAD_LOCUS11978</name>
</gene>
<dbReference type="Proteomes" id="UP000270296">
    <property type="component" value="Unassembled WGS sequence"/>
</dbReference>
<evidence type="ECO:0000256" key="2">
    <source>
        <dbReference type="ARBA" id="ARBA00007738"/>
    </source>
</evidence>
<keyword evidence="6" id="KW-0156">Chromatin regulator</keyword>
<name>A0A183J7Y0_9BILA</name>
<keyword evidence="13" id="KW-1185">Reference proteome</keyword>
<organism evidence="14">
    <name type="scientific">Soboliphyme baturini</name>
    <dbReference type="NCBI Taxonomy" id="241478"/>
    <lineage>
        <taxon>Eukaryota</taxon>
        <taxon>Metazoa</taxon>
        <taxon>Ecdysozoa</taxon>
        <taxon>Nematoda</taxon>
        <taxon>Enoplea</taxon>
        <taxon>Dorylaimia</taxon>
        <taxon>Dioctophymatida</taxon>
        <taxon>Dioctophymatoidea</taxon>
        <taxon>Soboliphymatidae</taxon>
        <taxon>Soboliphyme</taxon>
    </lineage>
</organism>
<dbReference type="Pfam" id="PF00850">
    <property type="entry name" value="Hist_deacetyl"/>
    <property type="match status" value="1"/>
</dbReference>
<dbReference type="SUPFAM" id="SSF52768">
    <property type="entry name" value="Arginase/deacetylase"/>
    <property type="match status" value="1"/>
</dbReference>
<evidence type="ECO:0000313" key="13">
    <source>
        <dbReference type="Proteomes" id="UP000270296"/>
    </source>
</evidence>
<keyword evidence="5" id="KW-0378">Hydrolase</keyword>
<dbReference type="GO" id="GO:0141221">
    <property type="term" value="F:histone deacetylase activity, hydrolytic mechanism"/>
    <property type="evidence" value="ECO:0007669"/>
    <property type="project" value="UniProtKB-EC"/>
</dbReference>
<reference evidence="12 13" key="2">
    <citation type="submission" date="2018-11" db="EMBL/GenBank/DDBJ databases">
        <authorList>
            <consortium name="Pathogen Informatics"/>
        </authorList>
    </citation>
    <scope>NUCLEOTIDE SEQUENCE [LARGE SCALE GENOMIC DNA]</scope>
</reference>
<comment type="catalytic activity">
    <reaction evidence="10">
        <text>N(6)-acetyl-L-lysyl-[histone] + H2O = L-lysyl-[histone] + acetate</text>
        <dbReference type="Rhea" id="RHEA:58196"/>
        <dbReference type="Rhea" id="RHEA-COMP:9845"/>
        <dbReference type="Rhea" id="RHEA-COMP:11338"/>
        <dbReference type="ChEBI" id="CHEBI:15377"/>
        <dbReference type="ChEBI" id="CHEBI:29969"/>
        <dbReference type="ChEBI" id="CHEBI:30089"/>
        <dbReference type="ChEBI" id="CHEBI:61930"/>
        <dbReference type="EC" id="3.5.1.98"/>
    </reaction>
</comment>
<feature type="domain" description="Histone deacetylase" evidence="11">
    <location>
        <begin position="76"/>
        <end position="230"/>
    </location>
</feature>
<dbReference type="InterPro" id="IPR023801">
    <property type="entry name" value="His_deacetylse_dom"/>
</dbReference>
<dbReference type="Gene3D" id="3.40.800.20">
    <property type="entry name" value="Histone deacetylase domain"/>
    <property type="match status" value="1"/>
</dbReference>
<dbReference type="InterPro" id="IPR023696">
    <property type="entry name" value="Ureohydrolase_dom_sf"/>
</dbReference>
<dbReference type="EC" id="3.5.1.98" evidence="3"/>
<dbReference type="PRINTS" id="PR01270">
    <property type="entry name" value="HDASUPER"/>
</dbReference>
<reference evidence="14" key="1">
    <citation type="submission" date="2016-06" db="UniProtKB">
        <authorList>
            <consortium name="WormBaseParasite"/>
        </authorList>
    </citation>
    <scope>IDENTIFICATION</scope>
</reference>
<evidence type="ECO:0000256" key="9">
    <source>
        <dbReference type="ARBA" id="ARBA00023242"/>
    </source>
</evidence>
<accession>A0A183J7Y0</accession>
<dbReference type="OrthoDB" id="424012at2759"/>
<evidence type="ECO:0000256" key="6">
    <source>
        <dbReference type="ARBA" id="ARBA00022853"/>
    </source>
</evidence>
<keyword evidence="4" id="KW-0678">Repressor</keyword>
<evidence type="ECO:0000256" key="10">
    <source>
        <dbReference type="ARBA" id="ARBA00048287"/>
    </source>
</evidence>
<keyword evidence="8" id="KW-0804">Transcription</keyword>
<dbReference type="PANTHER" id="PTHR10625:SF5">
    <property type="entry name" value="HISTONE DEACETYLASE"/>
    <property type="match status" value="1"/>
</dbReference>
<keyword evidence="9" id="KW-0539">Nucleus</keyword>
<dbReference type="InterPro" id="IPR037138">
    <property type="entry name" value="His_deacetylse_dom_sf"/>
</dbReference>